<dbReference type="Proteomes" id="UP000245086">
    <property type="component" value="Unassembled WGS sequence"/>
</dbReference>
<sequence length="187" mass="20092">MIPADLLIYLSAFIAPFVQEDAAVVGAVTAFAHPGMDKMANGSVILCAMLCGLVISDLWKYWLGWAARTQSWARRFADKPGLADVGAKIQAHPGKTLMIARFVPGTRIPAYLAAGFLGVPFGVFALWIIVSALTYTSVIWGLIVTVGTVAGQKGQLYLGLGLVSLILIVMGGRLWMARFKQSVRADH</sequence>
<name>A0A2P2ECP5_9PROT</name>
<feature type="transmembrane region" description="Helical" evidence="7">
    <location>
        <begin position="156"/>
        <end position="176"/>
    </location>
</feature>
<feature type="transmembrane region" description="Helical" evidence="7">
    <location>
        <begin position="108"/>
        <end position="127"/>
    </location>
</feature>
<organism evidence="9 10">
    <name type="scientific">Candidatus Phycosocius bacilliformis</name>
    <dbReference type="NCBI Taxonomy" id="1445552"/>
    <lineage>
        <taxon>Bacteria</taxon>
        <taxon>Pseudomonadati</taxon>
        <taxon>Pseudomonadota</taxon>
        <taxon>Alphaproteobacteria</taxon>
        <taxon>Caulobacterales</taxon>
        <taxon>Caulobacterales incertae sedis</taxon>
        <taxon>Candidatus Phycosocius</taxon>
    </lineage>
</organism>
<evidence type="ECO:0000259" key="8">
    <source>
        <dbReference type="Pfam" id="PF09335"/>
    </source>
</evidence>
<evidence type="ECO:0000313" key="10">
    <source>
        <dbReference type="Proteomes" id="UP000245086"/>
    </source>
</evidence>
<evidence type="ECO:0000313" key="9">
    <source>
        <dbReference type="EMBL" id="GBF58832.1"/>
    </source>
</evidence>
<dbReference type="AlphaFoldDB" id="A0A2P2ECP5"/>
<dbReference type="InterPro" id="IPR032818">
    <property type="entry name" value="DedA-like"/>
</dbReference>
<evidence type="ECO:0000256" key="7">
    <source>
        <dbReference type="RuleBase" id="RU367016"/>
    </source>
</evidence>
<feature type="transmembrane region" description="Helical" evidence="7">
    <location>
        <begin position="6"/>
        <end position="32"/>
    </location>
</feature>
<dbReference type="PANTHER" id="PTHR30353">
    <property type="entry name" value="INNER MEMBRANE PROTEIN DEDA-RELATED"/>
    <property type="match status" value="1"/>
</dbReference>
<dbReference type="EMBL" id="BFBR01000008">
    <property type="protein sequence ID" value="GBF58832.1"/>
    <property type="molecule type" value="Genomic_DNA"/>
</dbReference>
<keyword evidence="3 7" id="KW-1003">Cell membrane</keyword>
<evidence type="ECO:0000256" key="4">
    <source>
        <dbReference type="ARBA" id="ARBA00022692"/>
    </source>
</evidence>
<comment type="similarity">
    <text evidence="2 7">Belongs to the DedA family.</text>
</comment>
<comment type="caution">
    <text evidence="9">The sequence shown here is derived from an EMBL/GenBank/DDBJ whole genome shotgun (WGS) entry which is preliminary data.</text>
</comment>
<protein>
    <recommendedName>
        <fullName evidence="8">VTT domain-containing protein</fullName>
    </recommendedName>
</protein>
<evidence type="ECO:0000256" key="5">
    <source>
        <dbReference type="ARBA" id="ARBA00022989"/>
    </source>
</evidence>
<evidence type="ECO:0000256" key="1">
    <source>
        <dbReference type="ARBA" id="ARBA00004651"/>
    </source>
</evidence>
<accession>A0A2P2ECP5</accession>
<evidence type="ECO:0000256" key="2">
    <source>
        <dbReference type="ARBA" id="ARBA00010792"/>
    </source>
</evidence>
<feature type="transmembrane region" description="Helical" evidence="7">
    <location>
        <begin position="44"/>
        <end position="62"/>
    </location>
</feature>
<reference evidence="9 10" key="1">
    <citation type="journal article" date="2018" name="Genome Announc.">
        <title>Draft Genome Sequence of "Candidatus Phycosocius bacilliformis," an Alphaproteobacterial Ectosymbiont of the Hydrocarbon-Producing Green Alga Botryococcus braunii.</title>
        <authorList>
            <person name="Tanabe Y."/>
            <person name="Yamaguchi H."/>
            <person name="Watanabe M.M."/>
        </authorList>
    </citation>
    <scope>NUCLEOTIDE SEQUENCE [LARGE SCALE GENOMIC DNA]</scope>
    <source>
        <strain evidence="9 10">BOTRYCO-2</strain>
    </source>
</reference>
<gene>
    <name evidence="9" type="ORF">PbB2_02520</name>
</gene>
<dbReference type="PANTHER" id="PTHR30353:SF0">
    <property type="entry name" value="TRANSMEMBRANE PROTEIN"/>
    <property type="match status" value="1"/>
</dbReference>
<evidence type="ECO:0000256" key="3">
    <source>
        <dbReference type="ARBA" id="ARBA00022475"/>
    </source>
</evidence>
<feature type="domain" description="VTT" evidence="8">
    <location>
        <begin position="36"/>
        <end position="138"/>
    </location>
</feature>
<dbReference type="Pfam" id="PF09335">
    <property type="entry name" value="VTT_dom"/>
    <property type="match status" value="1"/>
</dbReference>
<dbReference type="RefSeq" id="WP_108985693.1">
    <property type="nucleotide sequence ID" value="NZ_BFBR01000008.1"/>
</dbReference>
<evidence type="ECO:0000256" key="6">
    <source>
        <dbReference type="ARBA" id="ARBA00023136"/>
    </source>
</evidence>
<proteinExistence type="inferred from homology"/>
<keyword evidence="6 7" id="KW-0472">Membrane</keyword>
<keyword evidence="10" id="KW-1185">Reference proteome</keyword>
<dbReference type="InterPro" id="IPR032816">
    <property type="entry name" value="VTT_dom"/>
</dbReference>
<dbReference type="OrthoDB" id="7277369at2"/>
<keyword evidence="4 7" id="KW-0812">Transmembrane</keyword>
<keyword evidence="5 7" id="KW-1133">Transmembrane helix</keyword>
<comment type="subcellular location">
    <subcellularLocation>
        <location evidence="1 7">Cell membrane</location>
        <topology evidence="1 7">Multi-pass membrane protein</topology>
    </subcellularLocation>
</comment>
<dbReference type="GO" id="GO:0005886">
    <property type="term" value="C:plasma membrane"/>
    <property type="evidence" value="ECO:0007669"/>
    <property type="project" value="UniProtKB-SubCell"/>
</dbReference>